<gene>
    <name evidence="1" type="ORF">AVDCRST_MAG96-3127</name>
</gene>
<protein>
    <submittedName>
        <fullName evidence="1">Uncharacterized protein</fullName>
    </submittedName>
</protein>
<name>A0A6J4TJ03_9BACT</name>
<reference evidence="1" key="1">
    <citation type="submission" date="2020-02" db="EMBL/GenBank/DDBJ databases">
        <authorList>
            <person name="Meier V. D."/>
        </authorList>
    </citation>
    <scope>NUCLEOTIDE SEQUENCE</scope>
    <source>
        <strain evidence="1">AVDCRST_MAG96</strain>
    </source>
</reference>
<evidence type="ECO:0000313" key="1">
    <source>
        <dbReference type="EMBL" id="CAA9524604.1"/>
    </source>
</evidence>
<accession>A0A6J4TJ03</accession>
<proteinExistence type="predicted"/>
<dbReference type="AlphaFoldDB" id="A0A6J4TJ03"/>
<sequence>MNFLYVLIAVIAVYTAEGQVIKQPLSVQYAGLGAYSNHFSDIFSATANQASLSNLKTGGFAVYGERRFLLEELNAYAAIVALPTPSGVFGFEGDYFGSPAFNENELGILYARKITKQIDIGAKFNYYTVRIPGYGSASSINFEVGTVFHLTDKLHTGIHIYNPGGSKLGKNGREKLASVYRAGFGYEASEMVFVSAELVKQQNQSMSVNAGLQYNLQKHIFIRTGISTFTNNSYAAVGLLLSFARIDVNTSYHPQLGFTPGVLLLFNFKKEDKD</sequence>
<organism evidence="1">
    <name type="scientific">uncultured Segetibacter sp</name>
    <dbReference type="NCBI Taxonomy" id="481133"/>
    <lineage>
        <taxon>Bacteria</taxon>
        <taxon>Pseudomonadati</taxon>
        <taxon>Bacteroidota</taxon>
        <taxon>Chitinophagia</taxon>
        <taxon>Chitinophagales</taxon>
        <taxon>Chitinophagaceae</taxon>
        <taxon>Segetibacter</taxon>
        <taxon>environmental samples</taxon>
    </lineage>
</organism>
<dbReference type="EMBL" id="CADCVN010001224">
    <property type="protein sequence ID" value="CAA9524604.1"/>
    <property type="molecule type" value="Genomic_DNA"/>
</dbReference>